<dbReference type="GO" id="GO:0016787">
    <property type="term" value="F:hydrolase activity"/>
    <property type="evidence" value="ECO:0007669"/>
    <property type="project" value="InterPro"/>
</dbReference>
<dbReference type="Gene3D" id="3.65.10.20">
    <property type="entry name" value="RNA 3'-terminal phosphate cyclase domain"/>
    <property type="match status" value="1"/>
</dbReference>
<evidence type="ECO:0000313" key="6">
    <source>
        <dbReference type="EMBL" id="CAL4759625.1"/>
    </source>
</evidence>
<dbReference type="InterPro" id="IPR003140">
    <property type="entry name" value="PLipase/COase/thioEstase"/>
</dbReference>
<comment type="caution">
    <text evidence="4">The sequence shown here is derived from an EMBL/GenBank/DDBJ whole genome shotgun (WGS) entry which is preliminary data.</text>
</comment>
<organism evidence="4">
    <name type="scientific">Cladocopium goreaui</name>
    <dbReference type="NCBI Taxonomy" id="2562237"/>
    <lineage>
        <taxon>Eukaryota</taxon>
        <taxon>Sar</taxon>
        <taxon>Alveolata</taxon>
        <taxon>Dinophyceae</taxon>
        <taxon>Suessiales</taxon>
        <taxon>Symbiodiniaceae</taxon>
        <taxon>Cladocopium</taxon>
    </lineage>
</organism>
<dbReference type="PANTHER" id="PTHR11096">
    <property type="entry name" value="RNA 3' TERMINAL PHOSPHATE CYCLASE"/>
    <property type="match status" value="1"/>
</dbReference>
<name>A0A9P1BF21_9DINO</name>
<feature type="compositionally biased region" description="Basic and acidic residues" evidence="1">
    <location>
        <begin position="240"/>
        <end position="262"/>
    </location>
</feature>
<dbReference type="InterPro" id="IPR013792">
    <property type="entry name" value="RNA3'P_cycl/enolpyr_Trfase_a/b"/>
</dbReference>
<evidence type="ECO:0000313" key="4">
    <source>
        <dbReference type="EMBL" id="CAI3972313.1"/>
    </source>
</evidence>
<protein>
    <submittedName>
        <fullName evidence="6">RNA 3'-terminal phosphate cyclase (RNA cyclase) (RNA-3'-phosphate cyclase) (RNA terminal phosphate cyclas e domain-containing protein 1) (RTC domain-containing protein 1)</fullName>
    </submittedName>
</protein>
<dbReference type="EMBL" id="CAMXCT030000002">
    <property type="protein sequence ID" value="CAL4759625.1"/>
    <property type="molecule type" value="Genomic_DNA"/>
</dbReference>
<feature type="compositionally biased region" description="Basic and acidic residues" evidence="1">
    <location>
        <begin position="41"/>
        <end position="60"/>
    </location>
</feature>
<evidence type="ECO:0000259" key="3">
    <source>
        <dbReference type="Pfam" id="PF02230"/>
    </source>
</evidence>
<feature type="domain" description="Phospholipase/carboxylesterase/thioesterase" evidence="3">
    <location>
        <begin position="414"/>
        <end position="477"/>
    </location>
</feature>
<feature type="compositionally biased region" description="Gly residues" evidence="1">
    <location>
        <begin position="31"/>
        <end position="40"/>
    </location>
</feature>
<proteinExistence type="predicted"/>
<keyword evidence="7" id="KW-1185">Reference proteome</keyword>
<dbReference type="Proteomes" id="UP001152797">
    <property type="component" value="Unassembled WGS sequence"/>
</dbReference>
<dbReference type="PROSITE" id="PS01287">
    <property type="entry name" value="RTC"/>
    <property type="match status" value="1"/>
</dbReference>
<dbReference type="Pfam" id="PF02230">
    <property type="entry name" value="Abhydrolase_2"/>
    <property type="match status" value="1"/>
</dbReference>
<dbReference type="PANTHER" id="PTHR11096:SF0">
    <property type="entry name" value="RNA 3'-TERMINAL PHOSPHATE CYCLASE"/>
    <property type="match status" value="1"/>
</dbReference>
<dbReference type="Gene3D" id="3.40.50.1820">
    <property type="entry name" value="alpha/beta hydrolase"/>
    <property type="match status" value="1"/>
</dbReference>
<feature type="non-terminal residue" evidence="4">
    <location>
        <position position="1"/>
    </location>
</feature>
<feature type="non-terminal residue" evidence="4">
    <location>
        <position position="1086"/>
    </location>
</feature>
<evidence type="ECO:0000313" key="5">
    <source>
        <dbReference type="EMBL" id="CAL1125688.1"/>
    </source>
</evidence>
<gene>
    <name evidence="4" type="ORF">C1SCF055_LOCUS903</name>
</gene>
<dbReference type="Pfam" id="PF01137">
    <property type="entry name" value="RTC"/>
    <property type="match status" value="1"/>
</dbReference>
<dbReference type="EMBL" id="CAMXCT020000002">
    <property type="protein sequence ID" value="CAL1125688.1"/>
    <property type="molecule type" value="Genomic_DNA"/>
</dbReference>
<dbReference type="InterPro" id="IPR000228">
    <property type="entry name" value="RNA3'_term_phos_cyc"/>
</dbReference>
<dbReference type="AlphaFoldDB" id="A0A9P1BF21"/>
<feature type="domain" description="RNA 3'-terminal phosphate cyclase" evidence="2">
    <location>
        <begin position="734"/>
        <end position="812"/>
    </location>
</feature>
<evidence type="ECO:0000259" key="2">
    <source>
        <dbReference type="Pfam" id="PF01137"/>
    </source>
</evidence>
<evidence type="ECO:0000256" key="1">
    <source>
        <dbReference type="SAM" id="MobiDB-lite"/>
    </source>
</evidence>
<feature type="region of interest" description="Disordered" evidence="1">
    <location>
        <begin position="238"/>
        <end position="309"/>
    </location>
</feature>
<reference evidence="4" key="1">
    <citation type="submission" date="2022-10" db="EMBL/GenBank/DDBJ databases">
        <authorList>
            <person name="Chen Y."/>
            <person name="Dougan E. K."/>
            <person name="Chan C."/>
            <person name="Rhodes N."/>
            <person name="Thang M."/>
        </authorList>
    </citation>
    <scope>NUCLEOTIDE SEQUENCE</scope>
</reference>
<dbReference type="InterPro" id="IPR029058">
    <property type="entry name" value="AB_hydrolase_fold"/>
</dbReference>
<feature type="region of interest" description="Disordered" evidence="1">
    <location>
        <begin position="486"/>
        <end position="505"/>
    </location>
</feature>
<dbReference type="OrthoDB" id="430313at2759"/>
<sequence>APRREKLSAIESGHGVHASAIQWLHPPLRSKGGGRGAWGGDKGKGNEKGDKGYEKGDKGLDPSIAAMGPLKRPAPETAALEETDLFLKAKKFASDGRISHSEAKELWADGHLSQHELEVLRHITHSFHFTYKAMAWIQPLLHSPKKTSYYRQVHGQRYDRELLDMAERFVKDGQISYAEAHSLWHSAQDGKGVTEVERKTLQYTLDHMKYTTKAAAFLRLKLDEGKVQKVGRKSSLLPKVGDKAKVRQLKKADSKDSKESNGKPKASVGSPAKGPIGHGKDAISINLSGPGKDEKPSGGKSPRKSPKDKQKVLIKWKWVKRPNSGFPAFPVVMPRKAHRFSMVVCHPMGCYSTFFLGPEGLVKDLLVQSKMIRDYCKILCPGARHIEWGKQWFRYRSNRGGTRQCHAEIISTRDLQRAVDFVSGVVSSEVSTLGAADRVLLGGYSQGGCISLAVGLALPFDIGLIISQRGMLMKQTMDRHSVNGEAVSQTEKVGGTHSDKTSKKPVYHSKPRIFMSAGVLDDVYLLENQADGRSWLEKYGCKVEFQAVKTLDHYENSHEEHALVRKAVLATFKRVPKEWVDFSHGGKPARERLHVTFALRMMKIEHMDKLEKVCGDAGPVELKVKEFFLSLVERIRDAEVYCIGVAFESPGLRALKAASYEQAKDFVDANRSTMEGRSFMVDAITYEDDRRERTYFKLTGDGGMTSISFAPPLTKAFDARTITSQSCQVDGSVLEGGGQILRNSLGYVRISKIRAGRKTPGLAAQHLESFKLAFASVRDLTSATLEGDKVGSCEVTFAPKKLKEVKVTADCQHRGFFPTGGGLVNLFVDGLKGTLKPIVIDKRGHVSKVEAICYATPPSGWLEDEDVSRTGMGKACSQYIESWWHSLHRKELADRDGPKPKVQVTCEPQQMPEGQKAQLGNASAVRQVFKASCDILAMDPGRGSLYEIWGASAEKAPEDQLILPATLAEGTSRLLGSKAQTALYIAEKMVPGVGIKAGWAMDFYGFLLIGLQLVEITGIGRKAQEHLLNTLRGDLGHLSANFALRVEAEAASDSFRIQGCEGPDHAAAVQQELQGICKYYNFPPPQ</sequence>
<dbReference type="GO" id="GO:0003963">
    <property type="term" value="F:RNA-3'-phosphate cyclase activity"/>
    <property type="evidence" value="ECO:0007669"/>
    <property type="project" value="TreeGrafter"/>
</dbReference>
<feature type="region of interest" description="Disordered" evidence="1">
    <location>
        <begin position="1"/>
        <end position="69"/>
    </location>
</feature>
<dbReference type="GO" id="GO:0006396">
    <property type="term" value="P:RNA processing"/>
    <property type="evidence" value="ECO:0007669"/>
    <property type="project" value="InterPro"/>
</dbReference>
<dbReference type="EMBL" id="CAMXCT010000002">
    <property type="protein sequence ID" value="CAI3972313.1"/>
    <property type="molecule type" value="Genomic_DNA"/>
</dbReference>
<evidence type="ECO:0000313" key="7">
    <source>
        <dbReference type="Proteomes" id="UP001152797"/>
    </source>
</evidence>
<accession>A0A9P1BF21</accession>
<dbReference type="InterPro" id="IPR020719">
    <property type="entry name" value="RNA3'_term_phos_cycl-like_CS"/>
</dbReference>
<dbReference type="SUPFAM" id="SSF53474">
    <property type="entry name" value="alpha/beta-Hydrolases"/>
    <property type="match status" value="1"/>
</dbReference>
<reference evidence="5" key="2">
    <citation type="submission" date="2024-04" db="EMBL/GenBank/DDBJ databases">
        <authorList>
            <person name="Chen Y."/>
            <person name="Shah S."/>
            <person name="Dougan E. K."/>
            <person name="Thang M."/>
            <person name="Chan C."/>
        </authorList>
    </citation>
    <scope>NUCLEOTIDE SEQUENCE [LARGE SCALE GENOMIC DNA]</scope>
</reference>
<dbReference type="SUPFAM" id="SSF55205">
    <property type="entry name" value="EPT/RTPC-like"/>
    <property type="match status" value="1"/>
</dbReference>
<dbReference type="GO" id="GO:0005634">
    <property type="term" value="C:nucleus"/>
    <property type="evidence" value="ECO:0007669"/>
    <property type="project" value="TreeGrafter"/>
</dbReference>
<dbReference type="InterPro" id="IPR023797">
    <property type="entry name" value="RNA3'_phos_cyclase_dom"/>
</dbReference>
<dbReference type="InterPro" id="IPR037136">
    <property type="entry name" value="RNA3'_phos_cyclase_dom_sf"/>
</dbReference>